<evidence type="ECO:0000256" key="4">
    <source>
        <dbReference type="ARBA" id="ARBA00022833"/>
    </source>
</evidence>
<dbReference type="RefSeq" id="WP_201368525.1">
    <property type="nucleotide sequence ID" value="NZ_BNJG01000001.1"/>
</dbReference>
<keyword evidence="8" id="KW-1185">Reference proteome</keyword>
<evidence type="ECO:0000256" key="1">
    <source>
        <dbReference type="ARBA" id="ARBA00022670"/>
    </source>
</evidence>
<evidence type="ECO:0000313" key="7">
    <source>
        <dbReference type="EMBL" id="GHO51526.1"/>
    </source>
</evidence>
<reference evidence="7 8" key="1">
    <citation type="journal article" date="2021" name="Int. J. Syst. Evol. Microbiol.">
        <title>Reticulibacter mediterranei gen. nov., sp. nov., within the new family Reticulibacteraceae fam. nov., and Ktedonospora formicarum gen. nov., sp. nov., Ktedonobacter robiniae sp. nov., Dictyobacter formicarum sp. nov. and Dictyobacter arantiisoli sp. nov., belonging to the class Ktedonobacteria.</title>
        <authorList>
            <person name="Yabe S."/>
            <person name="Zheng Y."/>
            <person name="Wang C.M."/>
            <person name="Sakai Y."/>
            <person name="Abe K."/>
            <person name="Yokota A."/>
            <person name="Donadio S."/>
            <person name="Cavaletti L."/>
            <person name="Monciardini P."/>
        </authorList>
    </citation>
    <scope>NUCLEOTIDE SEQUENCE [LARGE SCALE GENOMIC DNA]</scope>
    <source>
        <strain evidence="7 8">SOSP1-30</strain>
    </source>
</reference>
<dbReference type="CDD" id="cd08070">
    <property type="entry name" value="MPN_like"/>
    <property type="match status" value="1"/>
</dbReference>
<evidence type="ECO:0000259" key="6">
    <source>
        <dbReference type="Pfam" id="PF14464"/>
    </source>
</evidence>
<dbReference type="PANTHER" id="PTHR34858">
    <property type="entry name" value="CYSO-CYSTEINE PEPTIDASE"/>
    <property type="match status" value="1"/>
</dbReference>
<keyword evidence="1" id="KW-0645">Protease</keyword>
<keyword evidence="5" id="KW-0482">Metalloprotease</keyword>
<keyword evidence="4" id="KW-0862">Zinc</keyword>
<sequence length="149" mass="16848">MVAETHSSSTSFVICVPETIYQEMATHVLAGYPNEACGALGSVDGTVVKNYPTQNVAEHPDDFSIISERDIVRIFNDIDAYDGEMIYYHSHPISEAYPSARDREWAKRSGYLYIIFSLQYQPEPPYARVFRIDPRGEVTEGHIERLPSA</sequence>
<dbReference type="SUPFAM" id="SSF102712">
    <property type="entry name" value="JAB1/MPN domain"/>
    <property type="match status" value="1"/>
</dbReference>
<dbReference type="EMBL" id="BNJG01000001">
    <property type="protein sequence ID" value="GHO51526.1"/>
    <property type="molecule type" value="Genomic_DNA"/>
</dbReference>
<dbReference type="InterPro" id="IPR028090">
    <property type="entry name" value="JAB_dom_prok"/>
</dbReference>
<keyword evidence="2" id="KW-0479">Metal-binding</keyword>
<feature type="domain" description="JAB" evidence="6">
    <location>
        <begin position="18"/>
        <end position="121"/>
    </location>
</feature>
<proteinExistence type="predicted"/>
<accession>A0ABQ3UFM9</accession>
<dbReference type="Pfam" id="PF14464">
    <property type="entry name" value="Prok-JAB"/>
    <property type="match status" value="1"/>
</dbReference>
<protein>
    <submittedName>
        <fullName evidence="7">Mov34/MPN/PAD-1 family protein</fullName>
    </submittedName>
</protein>
<dbReference type="Gene3D" id="3.40.140.10">
    <property type="entry name" value="Cytidine Deaminase, domain 2"/>
    <property type="match status" value="1"/>
</dbReference>
<evidence type="ECO:0000256" key="2">
    <source>
        <dbReference type="ARBA" id="ARBA00022723"/>
    </source>
</evidence>
<evidence type="ECO:0000256" key="3">
    <source>
        <dbReference type="ARBA" id="ARBA00022801"/>
    </source>
</evidence>
<evidence type="ECO:0000256" key="5">
    <source>
        <dbReference type="ARBA" id="ARBA00023049"/>
    </source>
</evidence>
<comment type="caution">
    <text evidence="7">The sequence shown here is derived from an EMBL/GenBank/DDBJ whole genome shotgun (WGS) entry which is preliminary data.</text>
</comment>
<dbReference type="InterPro" id="IPR051929">
    <property type="entry name" value="VirAsm_ModProt"/>
</dbReference>
<keyword evidence="3" id="KW-0378">Hydrolase</keyword>
<dbReference type="PANTHER" id="PTHR34858:SF1">
    <property type="entry name" value="CYSO-CYSTEINE PEPTIDASE"/>
    <property type="match status" value="1"/>
</dbReference>
<dbReference type="Proteomes" id="UP000654345">
    <property type="component" value="Unassembled WGS sequence"/>
</dbReference>
<organism evidence="7 8">
    <name type="scientific">Ktedonobacter robiniae</name>
    <dbReference type="NCBI Taxonomy" id="2778365"/>
    <lineage>
        <taxon>Bacteria</taxon>
        <taxon>Bacillati</taxon>
        <taxon>Chloroflexota</taxon>
        <taxon>Ktedonobacteria</taxon>
        <taxon>Ktedonobacterales</taxon>
        <taxon>Ktedonobacteraceae</taxon>
        <taxon>Ktedonobacter</taxon>
    </lineage>
</organism>
<gene>
    <name evidence="7" type="ORF">KSB_00010</name>
</gene>
<name>A0ABQ3UFM9_9CHLR</name>
<evidence type="ECO:0000313" key="8">
    <source>
        <dbReference type="Proteomes" id="UP000654345"/>
    </source>
</evidence>